<dbReference type="KEGG" id="ppso:QPJ95_21985"/>
<dbReference type="AlphaFoldDB" id="A0A9Y2KY81"/>
<accession>A0A9Y2KY81</accession>
<dbReference type="EMBL" id="CP127247">
    <property type="protein sequence ID" value="WIY25126.1"/>
    <property type="molecule type" value="Genomic_DNA"/>
</dbReference>
<dbReference type="RefSeq" id="WP_270921232.1">
    <property type="nucleotide sequence ID" value="NZ_CP127247.1"/>
</dbReference>
<evidence type="ECO:0000313" key="5">
    <source>
        <dbReference type="Proteomes" id="UP001238334"/>
    </source>
</evidence>
<dbReference type="EMBL" id="CP127247">
    <property type="protein sequence ID" value="WIY23344.1"/>
    <property type="molecule type" value="Genomic_DNA"/>
</dbReference>
<organism evidence="3 5">
    <name type="scientific">Parasedimentitalea psychrophila</name>
    <dbReference type="NCBI Taxonomy" id="2997337"/>
    <lineage>
        <taxon>Bacteria</taxon>
        <taxon>Pseudomonadati</taxon>
        <taxon>Pseudomonadota</taxon>
        <taxon>Alphaproteobacteria</taxon>
        <taxon>Rhodobacterales</taxon>
        <taxon>Paracoccaceae</taxon>
        <taxon>Parasedimentitalea</taxon>
    </lineage>
</organism>
<evidence type="ECO:0000256" key="1">
    <source>
        <dbReference type="ARBA" id="ARBA00008683"/>
    </source>
</evidence>
<dbReference type="GO" id="GO:0006508">
    <property type="term" value="P:proteolysis"/>
    <property type="evidence" value="ECO:0007669"/>
    <property type="project" value="InterPro"/>
</dbReference>
<evidence type="ECO:0000313" key="4">
    <source>
        <dbReference type="EMBL" id="WIY25126.1"/>
    </source>
</evidence>
<sequence length="307" mass="32316">MSRTSIAALIGASPLAISAEHGLPMLQMDLPKEAAHEPMAIETSAQEITIERGQRFAIHRGVAYVPVRGIITPNSAMLERYLGWATYHGLVETMGAITASDEVQATVMIYDTPGGAVLGIQGAVEAIRQAAAAKPVHALVHPLAASAGYWLASQCSDIALTPGSWVGSVGTMTTAVQPMQPGMGGYQEFIQTSAHAGAKRPDLSSDHGKELTQLRLDQMEAEFLADVSRGRGIGVEDLPGRMSRTESNRDGGDVFWGDDALARGLCNSVETMAEFMGRIGGQYAPKPRPKSSAYAAIAAAAQATANI</sequence>
<dbReference type="InterPro" id="IPR033855">
    <property type="entry name" value="Protein_C"/>
</dbReference>
<dbReference type="Gene3D" id="3.90.226.10">
    <property type="entry name" value="2-enoyl-CoA Hydratase, Chain A, domain 1"/>
    <property type="match status" value="1"/>
</dbReference>
<dbReference type="GO" id="GO:0008233">
    <property type="term" value="F:peptidase activity"/>
    <property type="evidence" value="ECO:0007669"/>
    <property type="project" value="InterPro"/>
</dbReference>
<dbReference type="SUPFAM" id="SSF52096">
    <property type="entry name" value="ClpP/crotonase"/>
    <property type="match status" value="1"/>
</dbReference>
<comment type="similarity">
    <text evidence="1">Belongs to the peptidase S49 family.</text>
</comment>
<evidence type="ECO:0000313" key="3">
    <source>
        <dbReference type="EMBL" id="WIY23344.1"/>
    </source>
</evidence>
<keyword evidence="5" id="KW-1185">Reference proteome</keyword>
<dbReference type="Proteomes" id="UP001238334">
    <property type="component" value="Chromosome"/>
</dbReference>
<dbReference type="PANTHER" id="PTHR42987">
    <property type="entry name" value="PEPTIDASE S49"/>
    <property type="match status" value="1"/>
</dbReference>
<dbReference type="PANTHER" id="PTHR42987:SF4">
    <property type="entry name" value="PROTEASE SOHB-RELATED"/>
    <property type="match status" value="1"/>
</dbReference>
<dbReference type="InterPro" id="IPR029045">
    <property type="entry name" value="ClpP/crotonase-like_dom_sf"/>
</dbReference>
<proteinExistence type="inferred from homology"/>
<dbReference type="CDD" id="cd07022">
    <property type="entry name" value="S49_Sppa_36K_type"/>
    <property type="match status" value="1"/>
</dbReference>
<feature type="domain" description="Peptidase S49" evidence="2">
    <location>
        <begin position="130"/>
        <end position="274"/>
    </location>
</feature>
<gene>
    <name evidence="3" type="ORF">QPJ95_11775</name>
    <name evidence="4" type="ORF">QPJ95_21985</name>
</gene>
<reference evidence="3 5" key="1">
    <citation type="submission" date="2023-06" db="EMBL/GenBank/DDBJ databases">
        <title>Parasedimentitalea psychrophila sp. nov., a psychrophilic bacterium isolated from deep-sea sediment.</title>
        <authorList>
            <person name="Li A."/>
        </authorList>
    </citation>
    <scope>NUCLEOTIDE SEQUENCE [LARGE SCALE GENOMIC DNA]</scope>
    <source>
        <strain evidence="3 5">QS115</strain>
    </source>
</reference>
<evidence type="ECO:0000259" key="2">
    <source>
        <dbReference type="Pfam" id="PF01343"/>
    </source>
</evidence>
<dbReference type="InterPro" id="IPR002142">
    <property type="entry name" value="Peptidase_S49"/>
</dbReference>
<protein>
    <submittedName>
        <fullName evidence="3">S49 family peptidase</fullName>
    </submittedName>
</protein>
<dbReference type="KEGG" id="ppso:QPJ95_11775"/>
<dbReference type="Pfam" id="PF01343">
    <property type="entry name" value="Peptidase_S49"/>
    <property type="match status" value="1"/>
</dbReference>
<name>A0A9Y2KY81_9RHOB</name>